<dbReference type="EMBL" id="VTPC01000411">
    <property type="protein sequence ID" value="KAF2905896.1"/>
    <property type="molecule type" value="Genomic_DNA"/>
</dbReference>
<sequence length="127" mass="14366">MPVSNEIGKDVAPQETLELNPLVNDGSDKRTRFQVNKVKNESPDRATSSVINVSTTEDETTDDDDNIHSVTERTRLNSESDTKYAKSFRHLTREALPRLDNYRNIMSLQAANRPTLDELHNATLPNK</sequence>
<evidence type="ECO:0000313" key="5">
    <source>
        <dbReference type="EMBL" id="KAF2905896.1"/>
    </source>
</evidence>
<keyword evidence="2" id="KW-0813">Transport</keyword>
<feature type="non-terminal residue" evidence="5">
    <location>
        <position position="127"/>
    </location>
</feature>
<dbReference type="OrthoDB" id="2020542at2759"/>
<dbReference type="AlphaFoldDB" id="A0A8K0GN92"/>
<evidence type="ECO:0000259" key="4">
    <source>
        <dbReference type="Pfam" id="PF08403"/>
    </source>
</evidence>
<keyword evidence="6" id="KW-1185">Reference proteome</keyword>
<accession>A0A8K0GN92</accession>
<evidence type="ECO:0000256" key="3">
    <source>
        <dbReference type="SAM" id="MobiDB-lite"/>
    </source>
</evidence>
<feature type="region of interest" description="Disordered" evidence="3">
    <location>
        <begin position="1"/>
        <end position="28"/>
    </location>
</feature>
<dbReference type="GO" id="GO:0005886">
    <property type="term" value="C:plasma membrane"/>
    <property type="evidence" value="ECO:0007669"/>
    <property type="project" value="UniProtKB-SubCell"/>
</dbReference>
<evidence type="ECO:0000256" key="1">
    <source>
        <dbReference type="ARBA" id="ARBA00004651"/>
    </source>
</evidence>
<organism evidence="5 6">
    <name type="scientific">Ignelater luminosus</name>
    <name type="common">Cucubano</name>
    <name type="synonym">Pyrophorus luminosus</name>
    <dbReference type="NCBI Taxonomy" id="2038154"/>
    <lineage>
        <taxon>Eukaryota</taxon>
        <taxon>Metazoa</taxon>
        <taxon>Ecdysozoa</taxon>
        <taxon>Arthropoda</taxon>
        <taxon>Hexapoda</taxon>
        <taxon>Insecta</taxon>
        <taxon>Pterygota</taxon>
        <taxon>Neoptera</taxon>
        <taxon>Endopterygota</taxon>
        <taxon>Coleoptera</taxon>
        <taxon>Polyphaga</taxon>
        <taxon>Elateriformia</taxon>
        <taxon>Elateroidea</taxon>
        <taxon>Elateridae</taxon>
        <taxon>Agrypninae</taxon>
        <taxon>Pyrophorini</taxon>
        <taxon>Ignelater</taxon>
    </lineage>
</organism>
<name>A0A8K0GN92_IGNLU</name>
<evidence type="ECO:0000313" key="6">
    <source>
        <dbReference type="Proteomes" id="UP000801492"/>
    </source>
</evidence>
<comment type="caution">
    <text evidence="5">The sequence shown here is derived from an EMBL/GenBank/DDBJ whole genome shotgun (WGS) entry which is preliminary data.</text>
</comment>
<protein>
    <recommendedName>
        <fullName evidence="4">Amino acid permease N-terminal domain-containing protein</fullName>
    </recommendedName>
</protein>
<proteinExistence type="predicted"/>
<comment type="subcellular location">
    <subcellularLocation>
        <location evidence="1">Cell membrane</location>
        <topology evidence="1">Multi-pass membrane protein</topology>
    </subcellularLocation>
</comment>
<evidence type="ECO:0000256" key="2">
    <source>
        <dbReference type="ARBA" id="ARBA00022448"/>
    </source>
</evidence>
<dbReference type="Pfam" id="PF08403">
    <property type="entry name" value="AA_permease_N"/>
    <property type="match status" value="1"/>
</dbReference>
<reference evidence="5" key="1">
    <citation type="submission" date="2019-08" db="EMBL/GenBank/DDBJ databases">
        <title>The genome of the North American firefly Photinus pyralis.</title>
        <authorList>
            <consortium name="Photinus pyralis genome working group"/>
            <person name="Fallon T.R."/>
            <person name="Sander Lower S.E."/>
            <person name="Weng J.-K."/>
        </authorList>
    </citation>
    <scope>NUCLEOTIDE SEQUENCE</scope>
    <source>
        <strain evidence="5">TRF0915ILg1</strain>
        <tissue evidence="5">Whole body</tissue>
    </source>
</reference>
<feature type="domain" description="Amino acid permease N-terminal" evidence="4">
    <location>
        <begin position="79"/>
        <end position="122"/>
    </location>
</feature>
<gene>
    <name evidence="5" type="ORF">ILUMI_00286</name>
</gene>
<dbReference type="InterPro" id="IPR013612">
    <property type="entry name" value="AA_permease_N"/>
</dbReference>
<dbReference type="Proteomes" id="UP000801492">
    <property type="component" value="Unassembled WGS sequence"/>
</dbReference>